<evidence type="ECO:0000313" key="1">
    <source>
        <dbReference type="EMBL" id="KAL3113237.1"/>
    </source>
</evidence>
<evidence type="ECO:0000313" key="2">
    <source>
        <dbReference type="Proteomes" id="UP001620626"/>
    </source>
</evidence>
<name>A0ABD2LDD5_9BILA</name>
<organism evidence="1 2">
    <name type="scientific">Heterodera trifolii</name>
    <dbReference type="NCBI Taxonomy" id="157864"/>
    <lineage>
        <taxon>Eukaryota</taxon>
        <taxon>Metazoa</taxon>
        <taxon>Ecdysozoa</taxon>
        <taxon>Nematoda</taxon>
        <taxon>Chromadorea</taxon>
        <taxon>Rhabditida</taxon>
        <taxon>Tylenchina</taxon>
        <taxon>Tylenchomorpha</taxon>
        <taxon>Tylenchoidea</taxon>
        <taxon>Heteroderidae</taxon>
        <taxon>Heteroderinae</taxon>
        <taxon>Heterodera</taxon>
    </lineage>
</organism>
<dbReference type="EMBL" id="JBICBT010000452">
    <property type="protein sequence ID" value="KAL3113237.1"/>
    <property type="molecule type" value="Genomic_DNA"/>
</dbReference>
<dbReference type="AlphaFoldDB" id="A0ABD2LDD5"/>
<gene>
    <name evidence="1" type="ORF">niasHT_018391</name>
</gene>
<reference evidence="1 2" key="1">
    <citation type="submission" date="2024-10" db="EMBL/GenBank/DDBJ databases">
        <authorList>
            <person name="Kim D."/>
        </authorList>
    </citation>
    <scope>NUCLEOTIDE SEQUENCE [LARGE SCALE GENOMIC DNA]</scope>
    <source>
        <strain evidence="1">BH-2024</strain>
    </source>
</reference>
<sequence length="130" mass="15211">MKNNWDWTSRSKRAHLPNSLKQINLKSRIPLHHTPQEHLQQADIVLQRQRGWRLFLPVNKSFFAMPSEEFFRAVCYSLFGIDNQENSDALRQAASRTLLTIVSNPNFYPGRRYSSHADFINQLRNALVTT</sequence>
<keyword evidence="2" id="KW-1185">Reference proteome</keyword>
<proteinExistence type="predicted"/>
<comment type="caution">
    <text evidence="1">The sequence shown here is derived from an EMBL/GenBank/DDBJ whole genome shotgun (WGS) entry which is preliminary data.</text>
</comment>
<protein>
    <submittedName>
        <fullName evidence="1">Uncharacterized protein</fullName>
    </submittedName>
</protein>
<accession>A0ABD2LDD5</accession>
<dbReference type="Proteomes" id="UP001620626">
    <property type="component" value="Unassembled WGS sequence"/>
</dbReference>